<dbReference type="PIRSF" id="PIRSF009290">
    <property type="entry name" value="FrlB"/>
    <property type="match status" value="1"/>
</dbReference>
<dbReference type="InterPro" id="IPR001347">
    <property type="entry name" value="SIS_dom"/>
</dbReference>
<protein>
    <recommendedName>
        <fullName evidence="1">Fructosamine deglycase</fullName>
        <ecNumber evidence="1">3.5.-.-</ecNumber>
    </recommendedName>
</protein>
<dbReference type="Proteomes" id="UP001596158">
    <property type="component" value="Unassembled WGS sequence"/>
</dbReference>
<dbReference type="InterPro" id="IPR046348">
    <property type="entry name" value="SIS_dom_sf"/>
</dbReference>
<dbReference type="SUPFAM" id="SSF53697">
    <property type="entry name" value="SIS domain"/>
    <property type="match status" value="1"/>
</dbReference>
<comment type="function">
    <text evidence="1">Catalyzes the conversion of a range of fructosamine 6-phosphates to glucose 6-phosphate and a free amino acid.</text>
</comment>
<dbReference type="PANTHER" id="PTHR10937">
    <property type="entry name" value="GLUCOSAMINE--FRUCTOSE-6-PHOSPHATE AMINOTRANSFERASE, ISOMERIZING"/>
    <property type="match status" value="1"/>
</dbReference>
<keyword evidence="4" id="KW-1185">Reference proteome</keyword>
<proteinExistence type="predicted"/>
<sequence length="331" mass="37967">MRTVEKATLVNKMNGALALRSEINDFVDNFYKQGFTNICWLGIGGTYASSMQAVIHMKEKTALETFYQNAAEYLVTGNKRITDKTLVITSSVTGNTVEVVDAVKEISKIGATILGFIDDENAALASMVSKSISYPENEQLKFFMVADRFMYLTGEFPDYEEFYQELDDHFAEDIANIEVNADKLAEPFAQQHHDDDIHYFVGAGNQWGATYSYAMCYWEEQHWIKTRAIEAAEFFHGMFEIIDRDTPVTVYVGEDSQRPLSERVAKFLPEICGNYTIIDTKDYELPGISEKYRGTLSPFVFHAINNRIDANIEHINRHPMDIRRYYRALKY</sequence>
<dbReference type="EMBL" id="JBHSSG010000013">
    <property type="protein sequence ID" value="MFC6179309.1"/>
    <property type="molecule type" value="Genomic_DNA"/>
</dbReference>
<dbReference type="RefSeq" id="WP_042492114.1">
    <property type="nucleotide sequence ID" value="NZ_BJDT01000001.1"/>
</dbReference>
<organism evidence="3 4">
    <name type="scientific">Weissella sagaensis</name>
    <dbReference type="NCBI Taxonomy" id="2559928"/>
    <lineage>
        <taxon>Bacteria</taxon>
        <taxon>Bacillati</taxon>
        <taxon>Bacillota</taxon>
        <taxon>Bacilli</taxon>
        <taxon>Lactobacillales</taxon>
        <taxon>Lactobacillaceae</taxon>
        <taxon>Weissella</taxon>
    </lineage>
</organism>
<dbReference type="PANTHER" id="PTHR10937:SF14">
    <property type="entry name" value="FRUCTOSELYSINE 6-PHOSPHATE DEGLYCASE"/>
    <property type="match status" value="1"/>
</dbReference>
<evidence type="ECO:0000259" key="2">
    <source>
        <dbReference type="PROSITE" id="PS51464"/>
    </source>
</evidence>
<dbReference type="PROSITE" id="PS51464">
    <property type="entry name" value="SIS"/>
    <property type="match status" value="1"/>
</dbReference>
<comment type="subunit">
    <text evidence="1">Homooctamer.</text>
</comment>
<feature type="domain" description="SIS" evidence="2">
    <location>
        <begin position="27"/>
        <end position="155"/>
    </location>
</feature>
<keyword evidence="1" id="KW-0119">Carbohydrate metabolism</keyword>
<evidence type="ECO:0000256" key="1">
    <source>
        <dbReference type="PIRNR" id="PIRNR009290"/>
    </source>
</evidence>
<name>A0ABW1RUY5_9LACO</name>
<dbReference type="InterPro" id="IPR035488">
    <property type="entry name" value="FrlB_SIS"/>
</dbReference>
<evidence type="ECO:0000313" key="3">
    <source>
        <dbReference type="EMBL" id="MFC6179309.1"/>
    </source>
</evidence>
<dbReference type="EC" id="3.5.-.-" evidence="1"/>
<dbReference type="CDD" id="cd05710">
    <property type="entry name" value="SIS_1"/>
    <property type="match status" value="1"/>
</dbReference>
<dbReference type="InterPro" id="IPR024713">
    <property type="entry name" value="Fructosamine_deglycase_FrlB"/>
</dbReference>
<dbReference type="Gene3D" id="3.40.50.10490">
    <property type="entry name" value="Glucose-6-phosphate isomerase like protein, domain 1"/>
    <property type="match status" value="2"/>
</dbReference>
<gene>
    <name evidence="3" type="ORF">ACFQGR_07970</name>
</gene>
<keyword evidence="1" id="KW-0378">Hydrolase</keyword>
<comment type="caution">
    <text evidence="3">The sequence shown here is derived from an EMBL/GenBank/DDBJ whole genome shotgun (WGS) entry which is preliminary data.</text>
</comment>
<dbReference type="Pfam" id="PF01380">
    <property type="entry name" value="SIS"/>
    <property type="match status" value="1"/>
</dbReference>
<evidence type="ECO:0000313" key="4">
    <source>
        <dbReference type="Proteomes" id="UP001596158"/>
    </source>
</evidence>
<reference evidence="4" key="1">
    <citation type="journal article" date="2019" name="Int. J. Syst. Evol. Microbiol.">
        <title>The Global Catalogue of Microorganisms (GCM) 10K type strain sequencing project: providing services to taxonomists for standard genome sequencing and annotation.</title>
        <authorList>
            <consortium name="The Broad Institute Genomics Platform"/>
            <consortium name="The Broad Institute Genome Sequencing Center for Infectious Disease"/>
            <person name="Wu L."/>
            <person name="Ma J."/>
        </authorList>
    </citation>
    <scope>NUCLEOTIDE SEQUENCE [LARGE SCALE GENOMIC DNA]</scope>
    <source>
        <strain evidence="4">CCM 8924</strain>
    </source>
</reference>
<accession>A0ABW1RUY5</accession>